<dbReference type="PANTHER" id="PTHR34482:SF36">
    <property type="entry name" value="RETROTRANSPOSON GAG DOMAIN-CONTAINING PROTEIN"/>
    <property type="match status" value="1"/>
</dbReference>
<keyword evidence="1" id="KW-0863">Zinc-finger</keyword>
<gene>
    <name evidence="3" type="ORF">EPI10_021951</name>
</gene>
<keyword evidence="3" id="KW-0482">Metalloprotease</keyword>
<dbReference type="InterPro" id="IPR001878">
    <property type="entry name" value="Znf_CCHC"/>
</dbReference>
<dbReference type="GO" id="GO:0006508">
    <property type="term" value="P:proteolysis"/>
    <property type="evidence" value="ECO:0007669"/>
    <property type="project" value="UniProtKB-KW"/>
</dbReference>
<keyword evidence="1" id="KW-0479">Metal-binding</keyword>
<dbReference type="PROSITE" id="PS50158">
    <property type="entry name" value="ZF_CCHC"/>
    <property type="match status" value="1"/>
</dbReference>
<dbReference type="SMART" id="SM00343">
    <property type="entry name" value="ZnF_C2HC"/>
    <property type="match status" value="1"/>
</dbReference>
<protein>
    <submittedName>
        <fullName evidence="3">ATP-dependent zinc metalloprotease FtsH</fullName>
    </submittedName>
</protein>
<organism evidence="3 4">
    <name type="scientific">Gossypium australe</name>
    <dbReference type="NCBI Taxonomy" id="47621"/>
    <lineage>
        <taxon>Eukaryota</taxon>
        <taxon>Viridiplantae</taxon>
        <taxon>Streptophyta</taxon>
        <taxon>Embryophyta</taxon>
        <taxon>Tracheophyta</taxon>
        <taxon>Spermatophyta</taxon>
        <taxon>Magnoliopsida</taxon>
        <taxon>eudicotyledons</taxon>
        <taxon>Gunneridae</taxon>
        <taxon>Pentapetalae</taxon>
        <taxon>rosids</taxon>
        <taxon>malvids</taxon>
        <taxon>Malvales</taxon>
        <taxon>Malvaceae</taxon>
        <taxon>Malvoideae</taxon>
        <taxon>Gossypium</taxon>
    </lineage>
</organism>
<evidence type="ECO:0000313" key="4">
    <source>
        <dbReference type="Proteomes" id="UP000325315"/>
    </source>
</evidence>
<comment type="caution">
    <text evidence="3">The sequence shown here is derived from an EMBL/GenBank/DDBJ whole genome shotgun (WGS) entry which is preliminary data.</text>
</comment>
<feature type="domain" description="CCHC-type" evidence="2">
    <location>
        <begin position="232"/>
        <end position="246"/>
    </location>
</feature>
<keyword evidence="1" id="KW-0862">Zinc</keyword>
<evidence type="ECO:0000256" key="1">
    <source>
        <dbReference type="PROSITE-ProRule" id="PRU00047"/>
    </source>
</evidence>
<dbReference type="GO" id="GO:0008270">
    <property type="term" value="F:zinc ion binding"/>
    <property type="evidence" value="ECO:0007669"/>
    <property type="project" value="UniProtKB-KW"/>
</dbReference>
<accession>A0A5B6WJT1</accession>
<dbReference type="Proteomes" id="UP000325315">
    <property type="component" value="Unassembled WGS sequence"/>
</dbReference>
<dbReference type="GO" id="GO:0003676">
    <property type="term" value="F:nucleic acid binding"/>
    <property type="evidence" value="ECO:0007669"/>
    <property type="project" value="InterPro"/>
</dbReference>
<reference evidence="4" key="1">
    <citation type="journal article" date="2019" name="Plant Biotechnol. J.">
        <title>Genome sequencing of the Australian wild diploid species Gossypium australe highlights disease resistance and delayed gland morphogenesis.</title>
        <authorList>
            <person name="Cai Y."/>
            <person name="Cai X."/>
            <person name="Wang Q."/>
            <person name="Wang P."/>
            <person name="Zhang Y."/>
            <person name="Cai C."/>
            <person name="Xu Y."/>
            <person name="Wang K."/>
            <person name="Zhou Z."/>
            <person name="Wang C."/>
            <person name="Geng S."/>
            <person name="Li B."/>
            <person name="Dong Q."/>
            <person name="Hou Y."/>
            <person name="Wang H."/>
            <person name="Ai P."/>
            <person name="Liu Z."/>
            <person name="Yi F."/>
            <person name="Sun M."/>
            <person name="An G."/>
            <person name="Cheng J."/>
            <person name="Zhang Y."/>
            <person name="Shi Q."/>
            <person name="Xie Y."/>
            <person name="Shi X."/>
            <person name="Chang Y."/>
            <person name="Huang F."/>
            <person name="Chen Y."/>
            <person name="Hong S."/>
            <person name="Mi L."/>
            <person name="Sun Q."/>
            <person name="Zhang L."/>
            <person name="Zhou B."/>
            <person name="Peng R."/>
            <person name="Zhang X."/>
            <person name="Liu F."/>
        </authorList>
    </citation>
    <scope>NUCLEOTIDE SEQUENCE [LARGE SCALE GENOMIC DNA]</scope>
    <source>
        <strain evidence="4">cv. PA1801</strain>
    </source>
</reference>
<sequence length="260" mass="29572">MSAQGTRGLGTRGRKGLELGLQHLRIYLMWIQARCRSYLLQRLGLVVVRLGMTHIPSHAMNFRQGCRAQHRIWGPRAELFRGVTRVAPSVAEYWMEATERIIDDLDFIVEQNLKRAISLIHDEAYYKYVRANHIDARKREFLNLIQKDCSIVEYEAEFLRLSRYTRGMVVTEYERCAKIAEEVKRAETKIVRKAKSDGPVRVGPPVAPSGVAFCRHCGRRHSGKCWRMTGACLRCGSTEHRVRDCPVGTDQAQATGTGAA</sequence>
<proteinExistence type="predicted"/>
<name>A0A5B6WJT1_9ROSI</name>
<keyword evidence="3" id="KW-0645">Protease</keyword>
<evidence type="ECO:0000313" key="3">
    <source>
        <dbReference type="EMBL" id="KAA3481594.1"/>
    </source>
</evidence>
<dbReference type="PANTHER" id="PTHR34482">
    <property type="entry name" value="DNA DAMAGE-INDUCIBLE PROTEIN 1-LIKE"/>
    <property type="match status" value="1"/>
</dbReference>
<dbReference type="GO" id="GO:0008237">
    <property type="term" value="F:metallopeptidase activity"/>
    <property type="evidence" value="ECO:0007669"/>
    <property type="project" value="UniProtKB-KW"/>
</dbReference>
<dbReference type="AlphaFoldDB" id="A0A5B6WJT1"/>
<keyword evidence="4" id="KW-1185">Reference proteome</keyword>
<dbReference type="OrthoDB" id="1112872at2759"/>
<keyword evidence="3" id="KW-0378">Hydrolase</keyword>
<evidence type="ECO:0000259" key="2">
    <source>
        <dbReference type="PROSITE" id="PS50158"/>
    </source>
</evidence>
<dbReference type="EMBL" id="SMMG02000003">
    <property type="protein sequence ID" value="KAA3481594.1"/>
    <property type="molecule type" value="Genomic_DNA"/>
</dbReference>